<dbReference type="AlphaFoldDB" id="A0A382FM41"/>
<proteinExistence type="predicted"/>
<organism evidence="1">
    <name type="scientific">marine metagenome</name>
    <dbReference type="NCBI Taxonomy" id="408172"/>
    <lineage>
        <taxon>unclassified sequences</taxon>
        <taxon>metagenomes</taxon>
        <taxon>ecological metagenomes</taxon>
    </lineage>
</organism>
<gene>
    <name evidence="1" type="ORF">METZ01_LOCUS216944</name>
</gene>
<evidence type="ECO:0000313" key="1">
    <source>
        <dbReference type="EMBL" id="SVB64090.1"/>
    </source>
</evidence>
<sequence length="61" mass="7049">MTKEEREKENLIDEIERALHALVSTDVCPLPMPTPEEIQSKKELCKIILDELNKADESKKK</sequence>
<accession>A0A382FM41</accession>
<protein>
    <submittedName>
        <fullName evidence="1">Uncharacterized protein</fullName>
    </submittedName>
</protein>
<reference evidence="1" key="1">
    <citation type="submission" date="2018-05" db="EMBL/GenBank/DDBJ databases">
        <authorList>
            <person name="Lanie J.A."/>
            <person name="Ng W.-L."/>
            <person name="Kazmierczak K.M."/>
            <person name="Andrzejewski T.M."/>
            <person name="Davidsen T.M."/>
            <person name="Wayne K.J."/>
            <person name="Tettelin H."/>
            <person name="Glass J.I."/>
            <person name="Rusch D."/>
            <person name="Podicherti R."/>
            <person name="Tsui H.-C.T."/>
            <person name="Winkler M.E."/>
        </authorList>
    </citation>
    <scope>NUCLEOTIDE SEQUENCE</scope>
</reference>
<name>A0A382FM41_9ZZZZ</name>
<dbReference type="EMBL" id="UINC01050753">
    <property type="protein sequence ID" value="SVB64090.1"/>
    <property type="molecule type" value="Genomic_DNA"/>
</dbReference>